<dbReference type="InterPro" id="IPR019302">
    <property type="entry name" value="CAP12/PCTIR_TIR_dom"/>
</dbReference>
<feature type="domain" description="CD-NTase-associated protein 12/Pycsar effector protein TIR" evidence="2">
    <location>
        <begin position="143"/>
        <end position="272"/>
    </location>
</feature>
<name>A0A3A5MLI1_9MICO</name>
<evidence type="ECO:0000313" key="4">
    <source>
        <dbReference type="Proteomes" id="UP000272015"/>
    </source>
</evidence>
<protein>
    <recommendedName>
        <fullName evidence="2">CD-NTase-associated protein 12/Pycsar effector protein TIR domain-containing protein</fullName>
    </recommendedName>
</protein>
<feature type="region of interest" description="Disordered" evidence="1">
    <location>
        <begin position="109"/>
        <end position="137"/>
    </location>
</feature>
<dbReference type="Pfam" id="PF10137">
    <property type="entry name" value="CAP12-PCTIR_TIR"/>
    <property type="match status" value="1"/>
</dbReference>
<reference evidence="3 4" key="1">
    <citation type="submission" date="2018-09" db="EMBL/GenBank/DDBJ databases">
        <title>Novel species of Cryobacterium.</title>
        <authorList>
            <person name="Liu Q."/>
            <person name="Xin Y.-H."/>
        </authorList>
    </citation>
    <scope>NUCLEOTIDE SEQUENCE [LARGE SCALE GENOMIC DNA]</scope>
    <source>
        <strain evidence="3 4">Hh39</strain>
    </source>
</reference>
<feature type="compositionally biased region" description="Basic and acidic residues" evidence="1">
    <location>
        <begin position="111"/>
        <end position="121"/>
    </location>
</feature>
<proteinExistence type="predicted"/>
<gene>
    <name evidence="3" type="ORF">D6T64_05275</name>
</gene>
<evidence type="ECO:0000259" key="2">
    <source>
        <dbReference type="Pfam" id="PF10137"/>
    </source>
</evidence>
<sequence length="310" mass="33967">MTELSGPTQQALARLLDQYESHRIIDSLFQRFQIPSLPTIDGMPTKLKKATHLTRELAARPEGRLSLQSLIIYAGTDGAGMGPEFKRGHPASSDLFANLDYDLSAVVQPPRAKEARQERQFKRPGTSAPMPPEPHAPETQRTVFVVRGRDQAAYDALASLLIALDLRIVTWDDAARACGGGTPHTLDIVRAGIRSATAVVVLMTPDDLGRVQPDFHQSNDDAREAKESGQARQNVVFEAGWAMALDQDHVVLVKVGNVRSLSDIDGLNYVNLRGDISSRRQLIGRLKSCGLAVNDNGEVWRTIGSFPEQD</sequence>
<dbReference type="GO" id="GO:0050135">
    <property type="term" value="F:NADP+ nucleosidase activity"/>
    <property type="evidence" value="ECO:0007669"/>
    <property type="project" value="InterPro"/>
</dbReference>
<accession>A0A3A5MLI1</accession>
<comment type="caution">
    <text evidence="3">The sequence shown here is derived from an EMBL/GenBank/DDBJ whole genome shotgun (WGS) entry which is preliminary data.</text>
</comment>
<evidence type="ECO:0000313" key="3">
    <source>
        <dbReference type="EMBL" id="RJT89875.1"/>
    </source>
</evidence>
<organism evidence="3 4">
    <name type="scientific">Cryobacterium melibiosiphilum</name>
    <dbReference type="NCBI Taxonomy" id="995039"/>
    <lineage>
        <taxon>Bacteria</taxon>
        <taxon>Bacillati</taxon>
        <taxon>Actinomycetota</taxon>
        <taxon>Actinomycetes</taxon>
        <taxon>Micrococcales</taxon>
        <taxon>Microbacteriaceae</taxon>
        <taxon>Cryobacterium</taxon>
    </lineage>
</organism>
<keyword evidence="4" id="KW-1185">Reference proteome</keyword>
<dbReference type="EMBL" id="QZVS01000067">
    <property type="protein sequence ID" value="RJT89875.1"/>
    <property type="molecule type" value="Genomic_DNA"/>
</dbReference>
<evidence type="ECO:0000256" key="1">
    <source>
        <dbReference type="SAM" id="MobiDB-lite"/>
    </source>
</evidence>
<dbReference type="AlphaFoldDB" id="A0A3A5MLI1"/>
<dbReference type="Proteomes" id="UP000272015">
    <property type="component" value="Unassembled WGS sequence"/>
</dbReference>
<dbReference type="RefSeq" id="WP_119972731.1">
    <property type="nucleotide sequence ID" value="NZ_JBHSQA010000022.1"/>
</dbReference>
<dbReference type="OrthoDB" id="8137562at2"/>